<name>A0A1M7PK30_9BURK</name>
<dbReference type="GO" id="GO:0016706">
    <property type="term" value="F:2-oxoglutarate-dependent dioxygenase activity"/>
    <property type="evidence" value="ECO:0007669"/>
    <property type="project" value="UniProtKB-ARBA"/>
</dbReference>
<proteinExistence type="predicted"/>
<accession>A0A1M7PK30</accession>
<sequence length="150" mass="16907">MLGRTLFSPAQATAAALYEHSMLVIPALWQHCERDEQLLYDYHCRFGQPWARADYMLTGEQDGLLDSIDLTAYVDGSYAKLAGPAQELPWHSDVPIYRDKGVQWPIRTLTAVGLPSQPVTTSFCSMFEVYDSLSADERAFAEQVTLLYHS</sequence>
<dbReference type="RefSeq" id="WP_072784911.1">
    <property type="nucleotide sequence ID" value="NZ_FRCX01000005.1"/>
</dbReference>
<evidence type="ECO:0000313" key="3">
    <source>
        <dbReference type="Proteomes" id="UP000184339"/>
    </source>
</evidence>
<gene>
    <name evidence="2" type="ORF">SAMN05192549_105163</name>
</gene>
<dbReference type="STRING" id="551987.SAMN05192549_105163"/>
<keyword evidence="2" id="KW-0223">Dioxygenase</keyword>
<dbReference type="Proteomes" id="UP000184339">
    <property type="component" value="Unassembled WGS sequence"/>
</dbReference>
<keyword evidence="1" id="KW-0560">Oxidoreductase</keyword>
<reference evidence="3" key="1">
    <citation type="submission" date="2016-11" db="EMBL/GenBank/DDBJ databases">
        <authorList>
            <person name="Varghese N."/>
            <person name="Submissions S."/>
        </authorList>
    </citation>
    <scope>NUCLEOTIDE SEQUENCE [LARGE SCALE GENOMIC DNA]</scope>
    <source>
        <strain evidence="3">Sac-22</strain>
    </source>
</reference>
<keyword evidence="3" id="KW-1185">Reference proteome</keyword>
<evidence type="ECO:0000313" key="2">
    <source>
        <dbReference type="EMBL" id="SHN17583.1"/>
    </source>
</evidence>
<organism evidence="2 3">
    <name type="scientific">Duganella sacchari</name>
    <dbReference type="NCBI Taxonomy" id="551987"/>
    <lineage>
        <taxon>Bacteria</taxon>
        <taxon>Pseudomonadati</taxon>
        <taxon>Pseudomonadota</taxon>
        <taxon>Betaproteobacteria</taxon>
        <taxon>Burkholderiales</taxon>
        <taxon>Oxalobacteraceae</taxon>
        <taxon>Telluria group</taxon>
        <taxon>Duganella</taxon>
    </lineage>
</organism>
<protein>
    <submittedName>
        <fullName evidence="2">Taurine catabolism dioxygenase TauD, TfdA family</fullName>
    </submittedName>
</protein>
<dbReference type="AlphaFoldDB" id="A0A1M7PK30"/>
<dbReference type="Gene3D" id="3.60.130.10">
    <property type="entry name" value="Clavaminate synthase-like"/>
    <property type="match status" value="1"/>
</dbReference>
<dbReference type="SUPFAM" id="SSF51197">
    <property type="entry name" value="Clavaminate synthase-like"/>
    <property type="match status" value="1"/>
</dbReference>
<dbReference type="InterPro" id="IPR042098">
    <property type="entry name" value="TauD-like_sf"/>
</dbReference>
<evidence type="ECO:0000256" key="1">
    <source>
        <dbReference type="ARBA" id="ARBA00023002"/>
    </source>
</evidence>
<dbReference type="EMBL" id="FRCX01000005">
    <property type="protein sequence ID" value="SHN17583.1"/>
    <property type="molecule type" value="Genomic_DNA"/>
</dbReference>